<dbReference type="PANTHER" id="PTHR34220">
    <property type="entry name" value="SENSOR HISTIDINE KINASE YPDA"/>
    <property type="match status" value="1"/>
</dbReference>
<dbReference type="GO" id="GO:0016301">
    <property type="term" value="F:kinase activity"/>
    <property type="evidence" value="ECO:0007669"/>
    <property type="project" value="UniProtKB-KW"/>
</dbReference>
<proteinExistence type="predicted"/>
<evidence type="ECO:0000313" key="3">
    <source>
        <dbReference type="EMBL" id="TMU56514.1"/>
    </source>
</evidence>
<accession>A0ABY2WPP7</accession>
<dbReference type="RefSeq" id="WP_138833045.1">
    <property type="nucleotide sequence ID" value="NZ_VCNI01000001.1"/>
</dbReference>
<feature type="transmembrane region" description="Helical" evidence="1">
    <location>
        <begin position="51"/>
        <end position="71"/>
    </location>
</feature>
<keyword evidence="1" id="KW-1133">Transmembrane helix</keyword>
<name>A0ABY2WPP7_9FLAO</name>
<dbReference type="Proteomes" id="UP000751614">
    <property type="component" value="Unassembled WGS sequence"/>
</dbReference>
<keyword evidence="3" id="KW-0808">Transferase</keyword>
<dbReference type="Pfam" id="PF06580">
    <property type="entry name" value="His_kinase"/>
    <property type="match status" value="1"/>
</dbReference>
<organism evidence="3 4">
    <name type="scientific">Flagellimonas algicola</name>
    <dbReference type="NCBI Taxonomy" id="2583815"/>
    <lineage>
        <taxon>Bacteria</taxon>
        <taxon>Pseudomonadati</taxon>
        <taxon>Bacteroidota</taxon>
        <taxon>Flavobacteriia</taxon>
        <taxon>Flavobacteriales</taxon>
        <taxon>Flavobacteriaceae</taxon>
        <taxon>Flagellimonas</taxon>
    </lineage>
</organism>
<evidence type="ECO:0000259" key="2">
    <source>
        <dbReference type="Pfam" id="PF06580"/>
    </source>
</evidence>
<keyword evidence="1" id="KW-0812">Transmembrane</keyword>
<keyword evidence="1" id="KW-0472">Membrane</keyword>
<dbReference type="EMBL" id="VCNI01000001">
    <property type="protein sequence ID" value="TMU56514.1"/>
    <property type="molecule type" value="Genomic_DNA"/>
</dbReference>
<keyword evidence="3" id="KW-0418">Kinase</keyword>
<feature type="domain" description="Signal transduction histidine kinase internal region" evidence="2">
    <location>
        <begin position="167"/>
        <end position="247"/>
    </location>
</feature>
<dbReference type="InterPro" id="IPR010559">
    <property type="entry name" value="Sig_transdc_His_kin_internal"/>
</dbReference>
<sequence>MGLLNRANRIKYLAFNDLWFMLGGIVLLSFVTDFIFSGGSFSKWPFVEATINWSISLLFATINWLIIRTILIALRKRYPSLKDNKKRIPLFFLSIVVTVITVDYVGSTLLSALIGDSYNHPVRSRIVVPVILISTMTMAIYEAIYYYVWLKKSIREEEQAKQAIVQAQLDALRNQAQPHFFFNTLNTLRDIIDQNTKEEAKVFVNRLSEVYRFILDSGNANLIPLKDEIKFAEAYIHIQKERFGDNLKMDWKVSEEAKKLLIIPMSLQLLLENAVKHNVVSKAKQLLIHVAIVDGKLKVSNKIQPKSTQLPTTKLGLKNIERRYALISEQKVVISKANGLFEVKLPLLKNDAQKHPHANTDH</sequence>
<reference evidence="3 4" key="1">
    <citation type="submission" date="2019-05" db="EMBL/GenBank/DDBJ databases">
        <title>Flagellimonas sp. AsT0115, sp. nov., isolated from a marine red algae, Asparagopsis taxiformis.</title>
        <authorList>
            <person name="Kim J."/>
            <person name="Jeong S.E."/>
            <person name="Jeon C.O."/>
        </authorList>
    </citation>
    <scope>NUCLEOTIDE SEQUENCE [LARGE SCALE GENOMIC DNA]</scope>
    <source>
        <strain evidence="3 4">AsT0115</strain>
    </source>
</reference>
<feature type="transmembrane region" description="Helical" evidence="1">
    <location>
        <begin position="126"/>
        <end position="148"/>
    </location>
</feature>
<gene>
    <name evidence="3" type="ORF">FGG15_02950</name>
</gene>
<feature type="transmembrane region" description="Helical" evidence="1">
    <location>
        <begin position="12"/>
        <end position="31"/>
    </location>
</feature>
<protein>
    <submittedName>
        <fullName evidence="3">Histidine kinase</fullName>
    </submittedName>
</protein>
<feature type="transmembrane region" description="Helical" evidence="1">
    <location>
        <begin position="91"/>
        <end position="114"/>
    </location>
</feature>
<evidence type="ECO:0000313" key="4">
    <source>
        <dbReference type="Proteomes" id="UP000751614"/>
    </source>
</evidence>
<dbReference type="InterPro" id="IPR050640">
    <property type="entry name" value="Bact_2-comp_sensor_kinase"/>
</dbReference>
<comment type="caution">
    <text evidence="3">The sequence shown here is derived from an EMBL/GenBank/DDBJ whole genome shotgun (WGS) entry which is preliminary data.</text>
</comment>
<evidence type="ECO:0000256" key="1">
    <source>
        <dbReference type="SAM" id="Phobius"/>
    </source>
</evidence>
<dbReference type="PANTHER" id="PTHR34220:SF7">
    <property type="entry name" value="SENSOR HISTIDINE KINASE YPDA"/>
    <property type="match status" value="1"/>
</dbReference>
<keyword evidence="4" id="KW-1185">Reference proteome</keyword>